<sequence>MNHTTRMLLIPEDFYKSLIGMEKSEEKANSGDGTALGLIRERLQNTGDNQMLDPNTKAARYEQDFKRYNKLVKDKEEKPINPLQKIVVRRNKKIGKINKKLLPGKLKVEPKAISDKNIEEELAYFSPDSEPDIGDQALSYVRENYRELGVTNDLKMIKRMGGQEPLHNSNVEEIINYIIKNKLVRKKPTPIGYDEFILKRINLLDRLYKDVNSPTCFTSIEPLLREAKRYDKTITRDHVKEYLSTQNTYTLHRRVVRKYKRMPTLAPGLHTEWQADLSIFDRISGHNRGFKYLLVCIDTLSRQIFVEPVKSKHSGNMIDAFKKLFLRINIVPWKLLTDQGIEFTAKDVQKYFKSLEMEHFSMLTSPQWHAGMAERANRSIKERLYRYFTEKRTLKWIDIIQDIVDAINNSYNSSIGKRPVDVTFKNAEELRKRLKERALEEFAPKRWKTSNFSVGDKVRIEKYKHVFQIGYLPNFTNELFTIKKIRLVPHQPPTYRICDGDGDQIRGWFYSNDLCLVKDQNKNDKFYDIEKVLKKRRIGNEDQCLKMTSFYIVLPSNTNVEGNKTNSFRVRLPRKLQFNSEWYVGLAVMVYPHSWPSLGTSTEQSLTVTWQSGQTFHFSVPSASIINPQELKTSLINSLNMGSEDLAEKLKEIRLNFTKKLEEIRNETKVQFKRQSEDEFLENSPTLLQVLKEGVKTDEDIAKANDSFNKEFKTEEEIYNSLLKEYNDKLDDNTKKILFLTREIGFEPWIEVYRRPANACSFDFDQHKNRFSLFIGKKFVKQVEITEQLAYILGFDKTILSESTLAKFMPDMKGGVSCFHVYAPGLIEPMIIGDVCAPVLRIVNIRGQQDEIVEEQFLFVQYHKLLIKEISEIFIEIRTSSGALMPFQYGACTLTLHFKKSPYF</sequence>
<keyword evidence="2" id="KW-1185">Reference proteome</keyword>
<feature type="domain" description="Integrase catalytic" evidence="1">
    <location>
        <begin position="263"/>
        <end position="427"/>
    </location>
</feature>
<reference evidence="3" key="1">
    <citation type="submission" date="2016-11" db="UniProtKB">
        <authorList>
            <consortium name="WormBaseParasite"/>
        </authorList>
    </citation>
    <scope>IDENTIFICATION</scope>
</reference>
<protein>
    <submittedName>
        <fullName evidence="3">Integrase catalytic domain-containing protein</fullName>
    </submittedName>
</protein>
<dbReference type="Gene3D" id="3.30.420.10">
    <property type="entry name" value="Ribonuclease H-like superfamily/Ribonuclease H"/>
    <property type="match status" value="1"/>
</dbReference>
<dbReference type="InterPro" id="IPR012337">
    <property type="entry name" value="RNaseH-like_sf"/>
</dbReference>
<dbReference type="InterPro" id="IPR001584">
    <property type="entry name" value="Integrase_cat-core"/>
</dbReference>
<dbReference type="PROSITE" id="PS50994">
    <property type="entry name" value="INTEGRASE"/>
    <property type="match status" value="1"/>
</dbReference>
<proteinExistence type="predicted"/>
<evidence type="ECO:0000259" key="1">
    <source>
        <dbReference type="PROSITE" id="PS50994"/>
    </source>
</evidence>
<dbReference type="PANTHER" id="PTHR46585:SF1">
    <property type="entry name" value="CHROMO DOMAIN-CONTAINING PROTEIN"/>
    <property type="match status" value="1"/>
</dbReference>
<accession>A0A1I8BVM0</accession>
<dbReference type="Pfam" id="PF00665">
    <property type="entry name" value="rve"/>
    <property type="match status" value="1"/>
</dbReference>
<dbReference type="AlphaFoldDB" id="A0A1I8BVM0"/>
<dbReference type="GO" id="GO:0015074">
    <property type="term" value="P:DNA integration"/>
    <property type="evidence" value="ECO:0007669"/>
    <property type="project" value="InterPro"/>
</dbReference>
<name>A0A1I8BVM0_MELHA</name>
<evidence type="ECO:0000313" key="3">
    <source>
        <dbReference type="WBParaSite" id="MhA1_Contig603.frz3.fgene2"/>
    </source>
</evidence>
<organism evidence="2 3">
    <name type="scientific">Meloidogyne hapla</name>
    <name type="common">Root-knot nematode worm</name>
    <dbReference type="NCBI Taxonomy" id="6305"/>
    <lineage>
        <taxon>Eukaryota</taxon>
        <taxon>Metazoa</taxon>
        <taxon>Ecdysozoa</taxon>
        <taxon>Nematoda</taxon>
        <taxon>Chromadorea</taxon>
        <taxon>Rhabditida</taxon>
        <taxon>Tylenchina</taxon>
        <taxon>Tylenchomorpha</taxon>
        <taxon>Tylenchoidea</taxon>
        <taxon>Meloidogynidae</taxon>
        <taxon>Meloidogyninae</taxon>
        <taxon>Meloidogyne</taxon>
    </lineage>
</organism>
<dbReference type="PANTHER" id="PTHR46585">
    <property type="entry name" value="INTEGRASE CORE DOMAIN CONTAINING PROTEIN"/>
    <property type="match status" value="1"/>
</dbReference>
<dbReference type="InterPro" id="IPR036397">
    <property type="entry name" value="RNaseH_sf"/>
</dbReference>
<dbReference type="SUPFAM" id="SSF53098">
    <property type="entry name" value="Ribonuclease H-like"/>
    <property type="match status" value="1"/>
</dbReference>
<dbReference type="GO" id="GO:0003676">
    <property type="term" value="F:nucleic acid binding"/>
    <property type="evidence" value="ECO:0007669"/>
    <property type="project" value="InterPro"/>
</dbReference>
<dbReference type="Proteomes" id="UP000095281">
    <property type="component" value="Unplaced"/>
</dbReference>
<dbReference type="WBParaSite" id="MhA1_Contig603.frz3.fgene2">
    <property type="protein sequence ID" value="MhA1_Contig603.frz3.fgene2"/>
    <property type="gene ID" value="MhA1_Contig603.frz3.fgene2"/>
</dbReference>
<evidence type="ECO:0000313" key="2">
    <source>
        <dbReference type="Proteomes" id="UP000095281"/>
    </source>
</evidence>